<keyword evidence="3" id="KW-1185">Reference proteome</keyword>
<accession>A0ABQ7YZA4</accession>
<dbReference type="InterPro" id="IPR001810">
    <property type="entry name" value="F-box_dom"/>
</dbReference>
<sequence length="273" mass="30855">MVMMISDLPNDLEAEILSRVSAKSLSELKTTCKRWNSFQRSEVRGEEQEAGRLRGSDSGCIALAPRDLHGLYKKGVEPSIMVTGKLGSLEDSKDLIFSHIFHCDGLMLCSTKGNTRFLVWNPCTGQTMNIKPRTPYGRLGIMKTTRECGFLDSFTRDYTLSCDGISLKGNNYWVAENEETGFLLMKFDFTTERFVCLPLSVVKDEKLSVTNKVDEDLSWRSNFVLTVDFDKFDLPSVVNVTSFLLDEENKVAVCCDKDPDDKDKTRMYIVGEN</sequence>
<evidence type="ECO:0000313" key="3">
    <source>
        <dbReference type="Proteomes" id="UP000824890"/>
    </source>
</evidence>
<evidence type="ECO:0000313" key="2">
    <source>
        <dbReference type="EMBL" id="KAH0873259.1"/>
    </source>
</evidence>
<protein>
    <recommendedName>
        <fullName evidence="1">F-box domain-containing protein</fullName>
    </recommendedName>
</protein>
<gene>
    <name evidence="2" type="ORF">HID58_070621</name>
</gene>
<feature type="domain" description="F-box" evidence="1">
    <location>
        <begin position="2"/>
        <end position="38"/>
    </location>
</feature>
<comment type="caution">
    <text evidence="2">The sequence shown here is derived from an EMBL/GenBank/DDBJ whole genome shotgun (WGS) entry which is preliminary data.</text>
</comment>
<dbReference type="PANTHER" id="PTHR47993:SF154">
    <property type="entry name" value="F-BOX DOMAIN-CONTAINING PROTEIN"/>
    <property type="match status" value="1"/>
</dbReference>
<dbReference type="InterPro" id="IPR006527">
    <property type="entry name" value="F-box-assoc_dom_typ1"/>
</dbReference>
<dbReference type="PROSITE" id="PS50181">
    <property type="entry name" value="FBOX"/>
    <property type="match status" value="1"/>
</dbReference>
<dbReference type="Pfam" id="PF07734">
    <property type="entry name" value="FBA_1"/>
    <property type="match status" value="2"/>
</dbReference>
<dbReference type="InterPro" id="IPR050233">
    <property type="entry name" value="A_thaliana_F-box"/>
</dbReference>
<proteinExistence type="predicted"/>
<name>A0ABQ7YZA4_BRANA</name>
<dbReference type="EMBL" id="JAGKQM010000016">
    <property type="protein sequence ID" value="KAH0873259.1"/>
    <property type="molecule type" value="Genomic_DNA"/>
</dbReference>
<evidence type="ECO:0000259" key="1">
    <source>
        <dbReference type="PROSITE" id="PS50181"/>
    </source>
</evidence>
<organism evidence="2 3">
    <name type="scientific">Brassica napus</name>
    <name type="common">Rape</name>
    <dbReference type="NCBI Taxonomy" id="3708"/>
    <lineage>
        <taxon>Eukaryota</taxon>
        <taxon>Viridiplantae</taxon>
        <taxon>Streptophyta</taxon>
        <taxon>Embryophyta</taxon>
        <taxon>Tracheophyta</taxon>
        <taxon>Spermatophyta</taxon>
        <taxon>Magnoliopsida</taxon>
        <taxon>eudicotyledons</taxon>
        <taxon>Gunneridae</taxon>
        <taxon>Pentapetalae</taxon>
        <taxon>rosids</taxon>
        <taxon>malvids</taxon>
        <taxon>Brassicales</taxon>
        <taxon>Brassicaceae</taxon>
        <taxon>Brassiceae</taxon>
        <taxon>Brassica</taxon>
    </lineage>
</organism>
<reference evidence="2 3" key="1">
    <citation type="submission" date="2021-05" db="EMBL/GenBank/DDBJ databases">
        <title>Genome Assembly of Synthetic Allotetraploid Brassica napus Reveals Homoeologous Exchanges between Subgenomes.</title>
        <authorList>
            <person name="Davis J.T."/>
        </authorList>
    </citation>
    <scope>NUCLEOTIDE SEQUENCE [LARGE SCALE GENOMIC DNA]</scope>
    <source>
        <strain evidence="3">cv. Da-Ae</strain>
        <tissue evidence="2">Seedling</tissue>
    </source>
</reference>
<dbReference type="SUPFAM" id="SSF81383">
    <property type="entry name" value="F-box domain"/>
    <property type="match status" value="1"/>
</dbReference>
<dbReference type="Gene3D" id="1.20.1280.50">
    <property type="match status" value="1"/>
</dbReference>
<dbReference type="PANTHER" id="PTHR47993">
    <property type="entry name" value="OS09G0372900 PROTEIN-RELATED"/>
    <property type="match status" value="1"/>
</dbReference>
<dbReference type="InterPro" id="IPR036047">
    <property type="entry name" value="F-box-like_dom_sf"/>
</dbReference>
<dbReference type="Pfam" id="PF00646">
    <property type="entry name" value="F-box"/>
    <property type="match status" value="1"/>
</dbReference>
<dbReference type="Proteomes" id="UP000824890">
    <property type="component" value="Unassembled WGS sequence"/>
</dbReference>
<feature type="non-terminal residue" evidence="2">
    <location>
        <position position="273"/>
    </location>
</feature>